<gene>
    <name evidence="3" type="ORF">FIL88_16520</name>
</gene>
<dbReference type="InterPro" id="IPR031325">
    <property type="entry name" value="RHS_repeat"/>
</dbReference>
<dbReference type="EMBL" id="VICH01000021">
    <property type="protein sequence ID" value="TQV65616.1"/>
    <property type="molecule type" value="Genomic_DNA"/>
</dbReference>
<organism evidence="3 4">
    <name type="scientific">Aliiroseovarius halocynthiae</name>
    <dbReference type="NCBI Taxonomy" id="985055"/>
    <lineage>
        <taxon>Bacteria</taxon>
        <taxon>Pseudomonadati</taxon>
        <taxon>Pseudomonadota</taxon>
        <taxon>Alphaproteobacteria</taxon>
        <taxon>Rhodobacterales</taxon>
        <taxon>Paracoccaceae</taxon>
        <taxon>Aliiroseovarius</taxon>
    </lineage>
</organism>
<dbReference type="InterPro" id="IPR028994">
    <property type="entry name" value="Integrin_alpha_N"/>
</dbReference>
<dbReference type="InterPro" id="IPR006530">
    <property type="entry name" value="YD"/>
</dbReference>
<dbReference type="Proteomes" id="UP000315816">
    <property type="component" value="Unassembled WGS sequence"/>
</dbReference>
<dbReference type="SUPFAM" id="SSF69318">
    <property type="entry name" value="Integrin alpha N-terminal domain"/>
    <property type="match status" value="1"/>
</dbReference>
<accession>A0A545SLA8</accession>
<dbReference type="Gene3D" id="2.180.10.10">
    <property type="entry name" value="RHS repeat-associated core"/>
    <property type="match status" value="1"/>
</dbReference>
<feature type="domain" description="Insecticide toxin TcdB middle/N-terminal" evidence="2">
    <location>
        <begin position="762"/>
        <end position="880"/>
    </location>
</feature>
<feature type="non-terminal residue" evidence="3">
    <location>
        <position position="1138"/>
    </location>
</feature>
<proteinExistence type="predicted"/>
<dbReference type="OrthoDB" id="7876417at2"/>
<evidence type="ECO:0000259" key="2">
    <source>
        <dbReference type="Pfam" id="PF12256"/>
    </source>
</evidence>
<dbReference type="AlphaFoldDB" id="A0A545SLA8"/>
<feature type="signal peptide" evidence="1">
    <location>
        <begin position="1"/>
        <end position="20"/>
    </location>
</feature>
<sequence length="1138" mass="125396">MRGFLTFTAALLTFTVSAFADEGGQSDVPVITIPVATDADGGDGTDVSVNTESASALIDESDQFDAPGVANAAAADGGDGPDASVITNSRLAPISVPNNVGTDGAFSYSVPIKIPAFRGLEPNLSLNYNSQNKSRGGADDIIGRGWSLGGLSSIERVSVGNGAPTYVNGQDIFLLDGMELLGCKDTVNPLNMDYPDAFKTKTPNASCRAGGNMVAMRDSGLKILRTGTDLNRDTVFFVFRPDGTRLKYESVGNIAGADKGKTGDYHQVAFRRKWLLTEIRDTQAAPNIVSIEYFGGNLSTGFTPRVSRIKYGNYTVSFHYEMDSDHVLHHANGTQHMGKQIFALKSIIVASSGQKIRGYKLNHFRTKWTKTRRLTSVTEYGTDLELSTPHIVGGDHLPPWRFEYEGDPFKFALLNLETDFHTSMSVVDRNQDGRDELIFLEYKHGYPGEKGSYTLPSRLLSFNANREVISDAAHNLPALVFRTIAAFLNRSFAGWSRPDGSSDKRLMFTLKPHGQESVSTRDVDSHTKLVEIAWNHGAYYRASQPLIGNFFGDAGTEVITATGLYSIADGKVTKEVSRSDGLYRNTATPLDFWWETWAVDIDGDGYDEVVKKGRIWDFQGDKFVSYLVHGTPFASHHHGRGDVMFGDVNGDGRADAIIHDRRGTDIIGVSLSTGRRFTPSVDWSWGAGLGVYSNSKGYGGSRSTVADINGDGLADLVLHEGHGTIGDDGVRVPLHAQVFLSNGAGFVKTPHWSWFDRYYGLGDFDGNGLLDVVSHYSSGPHMGPTIAFNRSGLLSTLQTVREPDGEIIEVDYSPSSHFGVSEIPGVRQLVTKIARKNGETGQVRTMRYEYAGGKYDYGLRKSLGYGKVTAILPKTPEQNLNPRLVTEYAQDNWGMKGNVTRQRLYYGDEVWRDTVNTWSDVEGHRPFRSFKTSTVESTRWWNKLISQRIEYEYSFWGAPTVIRQYGFGGKMPNADDVVTKFGYKPNTAKYIVNKPNWKIVGNGQDVTWGDTSNWLQAEFYTYDGNATDAEAPVRGNLSRVKAWAGGATHGHRSTRAEFTYDAYGNVLTETDPLGNQTTHTYDVAKNLFRISSTNALGQKAVTSWHYRCQAPVKLTDANGLVTTISYDQFCREVRRDLP</sequence>
<dbReference type="Pfam" id="PF05593">
    <property type="entry name" value="RHS_repeat"/>
    <property type="match status" value="1"/>
</dbReference>
<keyword evidence="4" id="KW-1185">Reference proteome</keyword>
<dbReference type="RefSeq" id="WP_142854983.1">
    <property type="nucleotide sequence ID" value="NZ_ML660032.1"/>
</dbReference>
<comment type="caution">
    <text evidence="3">The sequence shown here is derived from an EMBL/GenBank/DDBJ whole genome shotgun (WGS) entry which is preliminary data.</text>
</comment>
<feature type="chain" id="PRO_5021903799" description="Insecticide toxin TcdB middle/N-terminal domain-containing protein" evidence="1">
    <location>
        <begin position="21"/>
        <end position="1138"/>
    </location>
</feature>
<keyword evidence="1" id="KW-0732">Signal</keyword>
<dbReference type="Gene3D" id="2.130.10.130">
    <property type="entry name" value="Integrin alpha, N-terminal"/>
    <property type="match status" value="1"/>
</dbReference>
<reference evidence="3 4" key="1">
    <citation type="submission" date="2019-06" db="EMBL/GenBank/DDBJ databases">
        <title>A novel species of marine bacteria.</title>
        <authorList>
            <person name="Wang Y."/>
        </authorList>
    </citation>
    <scope>NUCLEOTIDE SEQUENCE [LARGE SCALE GENOMIC DNA]</scope>
    <source>
        <strain evidence="3 4">MA1-10</strain>
    </source>
</reference>
<evidence type="ECO:0000256" key="1">
    <source>
        <dbReference type="SAM" id="SignalP"/>
    </source>
</evidence>
<name>A0A545SLA8_9RHOB</name>
<evidence type="ECO:0000313" key="4">
    <source>
        <dbReference type="Proteomes" id="UP000315816"/>
    </source>
</evidence>
<evidence type="ECO:0000313" key="3">
    <source>
        <dbReference type="EMBL" id="TQV65616.1"/>
    </source>
</evidence>
<dbReference type="NCBIfam" id="TIGR01643">
    <property type="entry name" value="YD_repeat_2x"/>
    <property type="match status" value="1"/>
</dbReference>
<dbReference type="Pfam" id="PF12256">
    <property type="entry name" value="TcdB_toxin_midN"/>
    <property type="match status" value="1"/>
</dbReference>
<dbReference type="InterPro" id="IPR022045">
    <property type="entry name" value="TcdB_toxin_mid/N"/>
</dbReference>
<protein>
    <recommendedName>
        <fullName evidence="2">Insecticide toxin TcdB middle/N-terminal domain-containing protein</fullName>
    </recommendedName>
</protein>